<proteinExistence type="inferred from homology"/>
<dbReference type="SUPFAM" id="SSF51351">
    <property type="entry name" value="Triosephosphate isomerase (TIM)"/>
    <property type="match status" value="1"/>
</dbReference>
<comment type="similarity">
    <text evidence="1">Belongs to the triosephosphate isomerase family.</text>
</comment>
<reference evidence="8 9" key="1">
    <citation type="submission" date="2017-09" db="EMBL/GenBank/DDBJ databases">
        <authorList>
            <consortium name="International Durum Wheat Genome Sequencing Consortium (IDWGSC)"/>
            <person name="Milanesi L."/>
        </authorList>
    </citation>
    <scope>NUCLEOTIDE SEQUENCE [LARGE SCALE GENOMIC DNA]</scope>
    <source>
        <strain evidence="9">cv. Svevo</strain>
    </source>
</reference>
<dbReference type="PROSITE" id="PS50004">
    <property type="entry name" value="C2"/>
    <property type="match status" value="1"/>
</dbReference>
<dbReference type="EMBL" id="LT934116">
    <property type="protein sequence ID" value="VAH81667.1"/>
    <property type="molecule type" value="Genomic_DNA"/>
</dbReference>
<dbReference type="SMART" id="SM00239">
    <property type="entry name" value="C2"/>
    <property type="match status" value="1"/>
</dbReference>
<evidence type="ECO:0000256" key="1">
    <source>
        <dbReference type="ARBA" id="ARBA00007422"/>
    </source>
</evidence>
<evidence type="ECO:0000256" key="3">
    <source>
        <dbReference type="ARBA" id="ARBA00022723"/>
    </source>
</evidence>
<dbReference type="GO" id="GO:0004807">
    <property type="term" value="F:triose-phosphate isomerase activity"/>
    <property type="evidence" value="ECO:0007669"/>
    <property type="project" value="InterPro"/>
</dbReference>
<dbReference type="InterPro" id="IPR035892">
    <property type="entry name" value="C2_domain_sf"/>
</dbReference>
<dbReference type="Gene3D" id="2.60.40.150">
    <property type="entry name" value="C2 domain"/>
    <property type="match status" value="1"/>
</dbReference>
<dbReference type="InterPro" id="IPR013785">
    <property type="entry name" value="Aldolase_TIM"/>
</dbReference>
<keyword evidence="4" id="KW-0106">Calcium</keyword>
<dbReference type="Gene3D" id="3.20.20.70">
    <property type="entry name" value="Aldolase class I"/>
    <property type="match status" value="1"/>
</dbReference>
<evidence type="ECO:0000256" key="5">
    <source>
        <dbReference type="ARBA" id="ARBA00023235"/>
    </source>
</evidence>
<feature type="domain" description="C2" evidence="7">
    <location>
        <begin position="115"/>
        <end position="236"/>
    </location>
</feature>
<keyword evidence="5" id="KW-0413">Isomerase</keyword>
<dbReference type="Pfam" id="PF00168">
    <property type="entry name" value="C2"/>
    <property type="match status" value="1"/>
</dbReference>
<evidence type="ECO:0000256" key="4">
    <source>
        <dbReference type="ARBA" id="ARBA00022837"/>
    </source>
</evidence>
<dbReference type="AlphaFoldDB" id="A0A9R1S5C5"/>
<organism evidence="8 9">
    <name type="scientific">Triticum turgidum subsp. durum</name>
    <name type="common">Durum wheat</name>
    <name type="synonym">Triticum durum</name>
    <dbReference type="NCBI Taxonomy" id="4567"/>
    <lineage>
        <taxon>Eukaryota</taxon>
        <taxon>Viridiplantae</taxon>
        <taxon>Streptophyta</taxon>
        <taxon>Embryophyta</taxon>
        <taxon>Tracheophyta</taxon>
        <taxon>Spermatophyta</taxon>
        <taxon>Magnoliopsida</taxon>
        <taxon>Liliopsida</taxon>
        <taxon>Poales</taxon>
        <taxon>Poaceae</taxon>
        <taxon>BOP clade</taxon>
        <taxon>Pooideae</taxon>
        <taxon>Triticodae</taxon>
        <taxon>Triticeae</taxon>
        <taxon>Triticinae</taxon>
        <taxon>Triticum</taxon>
    </lineage>
</organism>
<dbReference type="PANTHER" id="PTHR46502">
    <property type="entry name" value="C2 DOMAIN-CONTAINING"/>
    <property type="match status" value="1"/>
</dbReference>
<dbReference type="CDD" id="cd04049">
    <property type="entry name" value="C2_putative_Elicitor-responsive_gene"/>
    <property type="match status" value="1"/>
</dbReference>
<dbReference type="Proteomes" id="UP000324705">
    <property type="component" value="Chromosome 3B"/>
</dbReference>
<keyword evidence="3" id="KW-0479">Metal-binding</keyword>
<name>A0A9R1S5C5_TRITD</name>
<dbReference type="SUPFAM" id="SSF49562">
    <property type="entry name" value="C2 domain (Calcium/lipid-binding domain, CaLB)"/>
    <property type="match status" value="1"/>
</dbReference>
<dbReference type="InterPro" id="IPR000008">
    <property type="entry name" value="C2_dom"/>
</dbReference>
<dbReference type="PANTHER" id="PTHR46502:SF15">
    <property type="entry name" value="16 KDA PHLOEM PROTEIN 1"/>
    <property type="match status" value="1"/>
</dbReference>
<dbReference type="InterPro" id="IPR035990">
    <property type="entry name" value="TIM_sf"/>
</dbReference>
<evidence type="ECO:0000313" key="8">
    <source>
        <dbReference type="EMBL" id="VAH81667.1"/>
    </source>
</evidence>
<dbReference type="GO" id="GO:0046872">
    <property type="term" value="F:metal ion binding"/>
    <property type="evidence" value="ECO:0007669"/>
    <property type="project" value="UniProtKB-KW"/>
</dbReference>
<evidence type="ECO:0000313" key="9">
    <source>
        <dbReference type="Proteomes" id="UP000324705"/>
    </source>
</evidence>
<gene>
    <name evidence="8" type="ORF">TRITD_3Bv1G203160</name>
</gene>
<dbReference type="InterPro" id="IPR000652">
    <property type="entry name" value="Triosephosphate_isomerase"/>
</dbReference>
<dbReference type="PROSITE" id="PS51440">
    <property type="entry name" value="TIM_2"/>
    <property type="match status" value="1"/>
</dbReference>
<comment type="pathway">
    <text evidence="6">Carbohydrate biosynthesis.</text>
</comment>
<protein>
    <recommendedName>
        <fullName evidence="7">C2 domain-containing protein</fullName>
    </recommendedName>
</protein>
<keyword evidence="9" id="KW-1185">Reference proteome</keyword>
<evidence type="ECO:0000259" key="7">
    <source>
        <dbReference type="PROSITE" id="PS50004"/>
    </source>
</evidence>
<dbReference type="Pfam" id="PF00121">
    <property type="entry name" value="TIM"/>
    <property type="match status" value="1"/>
</dbReference>
<accession>A0A9R1S5C5</accession>
<dbReference type="Gramene" id="TRITD3Bv1G203160.6">
    <property type="protein sequence ID" value="TRITD3Bv1G203160.6"/>
    <property type="gene ID" value="TRITD3Bv1G203160"/>
</dbReference>
<evidence type="ECO:0000256" key="6">
    <source>
        <dbReference type="ARBA" id="ARBA00024331"/>
    </source>
</evidence>
<sequence length="283" mass="30819">MAPRKFFVGGNWKCNGTGDDVKKIVTVLNEAEVPSEDAVEVVVSPPFVFLQQATGLLRPDFAVAAQNCWVRKGGAFTGEISAEMLVNLQPEFVDIINKTRRKQGEARAACHKAKDRGGACSGLLLDPEAMGRGVLEVHLVDAKGLFGSDFLGKIDPYVIVQYRSQERKSSTSRDEGRNPSWNEVFRFQINSSAANGQHKLFLRIMDHDNFSSDDFLGQATINVTDLISTGMESGASQLNAAKYSVVSADNSYHGEIRVGLTFTATKVEEDGGQAGGWTHSSRE</sequence>
<evidence type="ECO:0000256" key="2">
    <source>
        <dbReference type="ARBA" id="ARBA00011738"/>
    </source>
</evidence>
<comment type="subunit">
    <text evidence="2">Homodimer.</text>
</comment>